<evidence type="ECO:0000313" key="2">
    <source>
        <dbReference type="Proteomes" id="UP001144978"/>
    </source>
</evidence>
<evidence type="ECO:0000313" key="1">
    <source>
        <dbReference type="EMBL" id="KAJ2991050.1"/>
    </source>
</evidence>
<comment type="caution">
    <text evidence="1">The sequence shown here is derived from an EMBL/GenBank/DDBJ whole genome shotgun (WGS) entry which is preliminary data.</text>
</comment>
<protein>
    <submittedName>
        <fullName evidence="1">Uncharacterized protein</fullName>
    </submittedName>
</protein>
<dbReference type="EMBL" id="JANSHE010002546">
    <property type="protein sequence ID" value="KAJ2991050.1"/>
    <property type="molecule type" value="Genomic_DNA"/>
</dbReference>
<sequence length="396" mass="45780">MRQLGLDKDDERVRTGLERVLVWIGDQLTVERLRGLTNNRCEDLNGYDRNDWLVLVFGWFHAKMAFANSLHRQYFGSASGRGLRQAFTLLQRKGLQNVKIKGVFHQHLHEGILHVAEGRLRDCWERVGGVSKLSELLSRPAEELRDLAQKLIREYASNDAIEDLDLKMDGQGDEMLRQSVMWNRDVLYYMLLDEAMRAGDVGVMEDLLPHLLYRFAGGNNHKYAVEILELLQGLHREWPQDVKDFVREHCWLVNLSGKPNEFQPIDLVEEHTVKDVKVTYRPKGPNASWDLMKARAPAIPTLRAIDEHLTRQFKTLHRGTSHTTPSKEADVRLLHEFYKTSKLHEYQPGREAVDAVKEVVSEGFQIAANRIIPKWLARRNVYVRSSEQDWTGVVTT</sequence>
<keyword evidence="2" id="KW-1185">Reference proteome</keyword>
<gene>
    <name evidence="1" type="ORF">NUW54_g8300</name>
</gene>
<proteinExistence type="predicted"/>
<organism evidence="1 2">
    <name type="scientific">Trametes sanguinea</name>
    <dbReference type="NCBI Taxonomy" id="158606"/>
    <lineage>
        <taxon>Eukaryota</taxon>
        <taxon>Fungi</taxon>
        <taxon>Dikarya</taxon>
        <taxon>Basidiomycota</taxon>
        <taxon>Agaricomycotina</taxon>
        <taxon>Agaricomycetes</taxon>
        <taxon>Polyporales</taxon>
        <taxon>Polyporaceae</taxon>
        <taxon>Trametes</taxon>
    </lineage>
</organism>
<name>A0ACC1PGV7_9APHY</name>
<accession>A0ACC1PGV7</accession>
<reference evidence="1" key="1">
    <citation type="submission" date="2022-08" db="EMBL/GenBank/DDBJ databases">
        <title>Genome Sequence of Pycnoporus sanguineus.</title>
        <authorList>
            <person name="Buettner E."/>
        </authorList>
    </citation>
    <scope>NUCLEOTIDE SEQUENCE</scope>
    <source>
        <strain evidence="1">CG-C14</strain>
    </source>
</reference>
<dbReference type="Proteomes" id="UP001144978">
    <property type="component" value="Unassembled WGS sequence"/>
</dbReference>